<evidence type="ECO:0000256" key="1">
    <source>
        <dbReference type="SAM" id="MobiDB-lite"/>
    </source>
</evidence>
<evidence type="ECO:0000313" key="3">
    <source>
        <dbReference type="Proteomes" id="UP001066276"/>
    </source>
</evidence>
<gene>
    <name evidence="2" type="ORF">NDU88_002881</name>
</gene>
<sequence length="200" mass="21910">MQLLTGPRRATTQHCRVEDQGDTTGSRPPGNERHCIKGGKPPTTGGGSHPSPLHQHGAVAPREPAAQTNRREAPWASETQCRPQGPSGSPHRLSPRTRDKADMARGSRRLRPQPGWPRVAAPAGAVEPCTLPTRQLGPSVGPAANTPPRHTGRRRNTSLQPLQVLRRRFRRRRQAGRHYQQEKFHVLGPPPAEPHNVAAI</sequence>
<feature type="compositionally biased region" description="Basic residues" evidence="1">
    <location>
        <begin position="165"/>
        <end position="176"/>
    </location>
</feature>
<dbReference type="Proteomes" id="UP001066276">
    <property type="component" value="Chromosome 2_2"/>
</dbReference>
<keyword evidence="3" id="KW-1185">Reference proteome</keyword>
<dbReference type="AlphaFoldDB" id="A0AAV7UWV9"/>
<reference evidence="2" key="1">
    <citation type="journal article" date="2022" name="bioRxiv">
        <title>Sequencing and chromosome-scale assembly of the giantPleurodeles waltlgenome.</title>
        <authorList>
            <person name="Brown T."/>
            <person name="Elewa A."/>
            <person name="Iarovenko S."/>
            <person name="Subramanian E."/>
            <person name="Araus A.J."/>
            <person name="Petzold A."/>
            <person name="Susuki M."/>
            <person name="Suzuki K.-i.T."/>
            <person name="Hayashi T."/>
            <person name="Toyoda A."/>
            <person name="Oliveira C."/>
            <person name="Osipova E."/>
            <person name="Leigh N.D."/>
            <person name="Simon A."/>
            <person name="Yun M.H."/>
        </authorList>
    </citation>
    <scope>NUCLEOTIDE SEQUENCE</scope>
    <source>
        <strain evidence="2">20211129_DDA</strain>
        <tissue evidence="2">Liver</tissue>
    </source>
</reference>
<feature type="compositionally biased region" description="Basic and acidic residues" evidence="1">
    <location>
        <begin position="96"/>
        <end position="105"/>
    </location>
</feature>
<organism evidence="2 3">
    <name type="scientific">Pleurodeles waltl</name>
    <name type="common">Iberian ribbed newt</name>
    <dbReference type="NCBI Taxonomy" id="8319"/>
    <lineage>
        <taxon>Eukaryota</taxon>
        <taxon>Metazoa</taxon>
        <taxon>Chordata</taxon>
        <taxon>Craniata</taxon>
        <taxon>Vertebrata</taxon>
        <taxon>Euteleostomi</taxon>
        <taxon>Amphibia</taxon>
        <taxon>Batrachia</taxon>
        <taxon>Caudata</taxon>
        <taxon>Salamandroidea</taxon>
        <taxon>Salamandridae</taxon>
        <taxon>Pleurodelinae</taxon>
        <taxon>Pleurodeles</taxon>
    </lineage>
</organism>
<dbReference type="EMBL" id="JANPWB010000004">
    <property type="protein sequence ID" value="KAJ1193585.1"/>
    <property type="molecule type" value="Genomic_DNA"/>
</dbReference>
<accession>A0AAV7UWV9</accession>
<evidence type="ECO:0000313" key="2">
    <source>
        <dbReference type="EMBL" id="KAJ1193585.1"/>
    </source>
</evidence>
<protein>
    <submittedName>
        <fullName evidence="2">Uncharacterized protein</fullName>
    </submittedName>
</protein>
<proteinExistence type="predicted"/>
<name>A0AAV7UWV9_PLEWA</name>
<feature type="region of interest" description="Disordered" evidence="1">
    <location>
        <begin position="1"/>
        <end position="200"/>
    </location>
</feature>
<comment type="caution">
    <text evidence="2">The sequence shown here is derived from an EMBL/GenBank/DDBJ whole genome shotgun (WGS) entry which is preliminary data.</text>
</comment>